<reference evidence="1" key="2">
    <citation type="submission" date="2021-02" db="EMBL/GenBank/DDBJ databases">
        <authorList>
            <person name="Kimball J.A."/>
            <person name="Haas M.W."/>
            <person name="Macchietto M."/>
            <person name="Kono T."/>
            <person name="Duquette J."/>
            <person name="Shao M."/>
        </authorList>
    </citation>
    <scope>NUCLEOTIDE SEQUENCE</scope>
    <source>
        <tissue evidence="1">Fresh leaf tissue</tissue>
    </source>
</reference>
<evidence type="ECO:0000313" key="2">
    <source>
        <dbReference type="Proteomes" id="UP000729402"/>
    </source>
</evidence>
<evidence type="ECO:0000313" key="1">
    <source>
        <dbReference type="EMBL" id="KAG8064894.1"/>
    </source>
</evidence>
<organism evidence="1 2">
    <name type="scientific">Zizania palustris</name>
    <name type="common">Northern wild rice</name>
    <dbReference type="NCBI Taxonomy" id="103762"/>
    <lineage>
        <taxon>Eukaryota</taxon>
        <taxon>Viridiplantae</taxon>
        <taxon>Streptophyta</taxon>
        <taxon>Embryophyta</taxon>
        <taxon>Tracheophyta</taxon>
        <taxon>Spermatophyta</taxon>
        <taxon>Magnoliopsida</taxon>
        <taxon>Liliopsida</taxon>
        <taxon>Poales</taxon>
        <taxon>Poaceae</taxon>
        <taxon>BOP clade</taxon>
        <taxon>Oryzoideae</taxon>
        <taxon>Oryzeae</taxon>
        <taxon>Zizaniinae</taxon>
        <taxon>Zizania</taxon>
    </lineage>
</organism>
<dbReference type="AlphaFoldDB" id="A0A8J5VYR6"/>
<dbReference type="Proteomes" id="UP000729402">
    <property type="component" value="Unassembled WGS sequence"/>
</dbReference>
<dbReference type="PANTHER" id="PTHR33075">
    <property type="entry name" value="OS02G0499800 PROTEIN"/>
    <property type="match status" value="1"/>
</dbReference>
<gene>
    <name evidence="1" type="ORF">GUJ93_ZPchr0004g39501</name>
</gene>
<reference evidence="1" key="1">
    <citation type="journal article" date="2021" name="bioRxiv">
        <title>Whole Genome Assembly and Annotation of Northern Wild Rice, Zizania palustris L., Supports a Whole Genome Duplication in the Zizania Genus.</title>
        <authorList>
            <person name="Haas M."/>
            <person name="Kono T."/>
            <person name="Macchietto M."/>
            <person name="Millas R."/>
            <person name="McGilp L."/>
            <person name="Shao M."/>
            <person name="Duquette J."/>
            <person name="Hirsch C.N."/>
            <person name="Kimball J."/>
        </authorList>
    </citation>
    <scope>NUCLEOTIDE SEQUENCE</scope>
    <source>
        <tissue evidence="1">Fresh leaf tissue</tissue>
    </source>
</reference>
<comment type="caution">
    <text evidence="1">The sequence shown here is derived from an EMBL/GenBank/DDBJ whole genome shotgun (WGS) entry which is preliminary data.</text>
</comment>
<dbReference type="EMBL" id="JAAALK010000285">
    <property type="protein sequence ID" value="KAG8064894.1"/>
    <property type="molecule type" value="Genomic_DNA"/>
</dbReference>
<sequence length="211" mass="23342">MAHVMLKVLYDNAVDVPRSITVKSCHSMDGAGRSWTFPVYMLRNELADRFPLDEDDLPPNGGNPHPFNDDVFPGEPGWVQHWVNEQMLQGAFLVDFAPEEHPHMAQVLNLHAEAEEAWEAWPAPPFPTPAAEQQQEVISVQMSVVSNQQTMQGPPTADPTRLELPANPTIEDFAQTSVVAQVMTDELLWDPTVDTQIVPVTDIPTVGNAAT</sequence>
<keyword evidence="2" id="KW-1185">Reference proteome</keyword>
<protein>
    <submittedName>
        <fullName evidence="1">Uncharacterized protein</fullName>
    </submittedName>
</protein>
<dbReference type="OrthoDB" id="694614at2759"/>
<proteinExistence type="predicted"/>
<accession>A0A8J5VYR6</accession>
<name>A0A8J5VYR6_ZIZPA</name>